<dbReference type="PROSITE" id="PS00651">
    <property type="entry name" value="RIBOSOMAL_L9"/>
    <property type="match status" value="1"/>
</dbReference>
<dbReference type="FunFam" id="3.10.430.100:FF:000002">
    <property type="entry name" value="50S ribosomal protein L9"/>
    <property type="match status" value="1"/>
</dbReference>
<organism evidence="11 12">
    <name type="scientific">Leuconostoc suionicum</name>
    <dbReference type="NCBI Taxonomy" id="1511761"/>
    <lineage>
        <taxon>Bacteria</taxon>
        <taxon>Bacillati</taxon>
        <taxon>Bacillota</taxon>
        <taxon>Bacilli</taxon>
        <taxon>Lactobacillales</taxon>
        <taxon>Lactobacillaceae</taxon>
        <taxon>Leuconostoc</taxon>
    </lineage>
</organism>
<dbReference type="InterPro" id="IPR000244">
    <property type="entry name" value="Ribosomal_bL9"/>
</dbReference>
<dbReference type="InterPro" id="IPR020594">
    <property type="entry name" value="Ribosomal_bL9_bac/chp"/>
</dbReference>
<evidence type="ECO:0000256" key="7">
    <source>
        <dbReference type="ARBA" id="ARBA00035292"/>
    </source>
</evidence>
<dbReference type="KEGG" id="lsu:A6B45_09495"/>
<dbReference type="InterPro" id="IPR036791">
    <property type="entry name" value="Ribosomal_bL9_C_sf"/>
</dbReference>
<proteinExistence type="inferred from homology"/>
<dbReference type="HAMAP" id="MF_00503">
    <property type="entry name" value="Ribosomal_bL9"/>
    <property type="match status" value="1"/>
</dbReference>
<dbReference type="InterPro" id="IPR020069">
    <property type="entry name" value="Ribosomal_bL9_C"/>
</dbReference>
<evidence type="ECO:0000256" key="1">
    <source>
        <dbReference type="ARBA" id="ARBA00003058"/>
    </source>
</evidence>
<evidence type="ECO:0000256" key="6">
    <source>
        <dbReference type="ARBA" id="ARBA00023274"/>
    </source>
</evidence>
<dbReference type="Gene3D" id="3.40.5.10">
    <property type="entry name" value="Ribosomal protein L9, N-terminal domain"/>
    <property type="match status" value="1"/>
</dbReference>
<dbReference type="InterPro" id="IPR036935">
    <property type="entry name" value="Ribosomal_bL9_N_sf"/>
</dbReference>
<evidence type="ECO:0000259" key="9">
    <source>
        <dbReference type="PROSITE" id="PS00651"/>
    </source>
</evidence>
<dbReference type="RefSeq" id="WP_042251058.1">
    <property type="nucleotide sequence ID" value="NZ_AP017935.1"/>
</dbReference>
<dbReference type="Proteomes" id="UP000237923">
    <property type="component" value="Unassembled WGS sequence"/>
</dbReference>
<dbReference type="GO" id="GO:0006412">
    <property type="term" value="P:translation"/>
    <property type="evidence" value="ECO:0007669"/>
    <property type="project" value="UniProtKB-UniRule"/>
</dbReference>
<evidence type="ECO:0000256" key="8">
    <source>
        <dbReference type="HAMAP-Rule" id="MF_00503"/>
    </source>
</evidence>
<name>A0A2N9KEU6_9LACO</name>
<dbReference type="NCBIfam" id="TIGR00158">
    <property type="entry name" value="L9"/>
    <property type="match status" value="1"/>
</dbReference>
<evidence type="ECO:0000313" key="10">
    <source>
        <dbReference type="EMBL" id="SPD93701.1"/>
    </source>
</evidence>
<keyword evidence="3 8" id="KW-0699">rRNA-binding</keyword>
<dbReference type="Pfam" id="PF01281">
    <property type="entry name" value="Ribosomal_L9_N"/>
    <property type="match status" value="1"/>
</dbReference>
<dbReference type="EMBL" id="OKQR01000002">
    <property type="protein sequence ID" value="SPD93701.1"/>
    <property type="molecule type" value="Genomic_DNA"/>
</dbReference>
<protein>
    <recommendedName>
        <fullName evidence="7 8">Large ribosomal subunit protein bL9</fullName>
    </recommendedName>
</protein>
<evidence type="ECO:0000256" key="4">
    <source>
        <dbReference type="ARBA" id="ARBA00022884"/>
    </source>
</evidence>
<dbReference type="Pfam" id="PF03948">
    <property type="entry name" value="Ribosomal_L9_C"/>
    <property type="match status" value="1"/>
</dbReference>
<accession>A0A2N9KEU6</accession>
<dbReference type="GeneID" id="99675032"/>
<sequence>MKVVFLEDVKGRGKKGEIKEVPDGYANNFLIKNKKAEPATGKNLGAVKGRQKAEEKAAAEELAEAKKLADFFANEKTVVELTGKSGTDGRLFGAVSTKQIAAALEKQYQIKIDKRKMELNQPIHALGYTDVPVKLHREVTAQLRVHVSEG</sequence>
<dbReference type="GO" id="GO:0005840">
    <property type="term" value="C:ribosome"/>
    <property type="evidence" value="ECO:0007669"/>
    <property type="project" value="UniProtKB-KW"/>
</dbReference>
<evidence type="ECO:0000313" key="13">
    <source>
        <dbReference type="Proteomes" id="UP000239237"/>
    </source>
</evidence>
<evidence type="ECO:0000256" key="3">
    <source>
        <dbReference type="ARBA" id="ARBA00022730"/>
    </source>
</evidence>
<keyword evidence="6 8" id="KW-0687">Ribonucleoprotein</keyword>
<evidence type="ECO:0000313" key="11">
    <source>
        <dbReference type="EMBL" id="SPE09357.1"/>
    </source>
</evidence>
<dbReference type="GO" id="GO:0003735">
    <property type="term" value="F:structural constituent of ribosome"/>
    <property type="evidence" value="ECO:0007669"/>
    <property type="project" value="InterPro"/>
</dbReference>
<dbReference type="InterPro" id="IPR009027">
    <property type="entry name" value="Ribosomal_bL9/RNase_H1_N"/>
</dbReference>
<keyword evidence="5 8" id="KW-0689">Ribosomal protein</keyword>
<dbReference type="GO" id="GO:1990904">
    <property type="term" value="C:ribonucleoprotein complex"/>
    <property type="evidence" value="ECO:0007669"/>
    <property type="project" value="UniProtKB-KW"/>
</dbReference>
<comment type="similarity">
    <text evidence="2 8">Belongs to the bacterial ribosomal protein bL9 family.</text>
</comment>
<comment type="function">
    <text evidence="1 8">Binds to the 23S rRNA.</text>
</comment>
<keyword evidence="4 8" id="KW-0694">RNA-binding</keyword>
<dbReference type="SUPFAM" id="SSF55658">
    <property type="entry name" value="L9 N-domain-like"/>
    <property type="match status" value="1"/>
</dbReference>
<dbReference type="SUPFAM" id="SSF55653">
    <property type="entry name" value="Ribosomal protein L9 C-domain"/>
    <property type="match status" value="1"/>
</dbReference>
<dbReference type="Proteomes" id="UP000239237">
    <property type="component" value="Unassembled WGS sequence"/>
</dbReference>
<dbReference type="PANTHER" id="PTHR21368">
    <property type="entry name" value="50S RIBOSOMAL PROTEIN L9"/>
    <property type="match status" value="1"/>
</dbReference>
<evidence type="ECO:0000313" key="12">
    <source>
        <dbReference type="Proteomes" id="UP000237923"/>
    </source>
</evidence>
<gene>
    <name evidence="8 11" type="primary">rplI</name>
    <name evidence="10" type="ORF">LES8486_01361</name>
    <name evidence="11" type="ORF">LES9216_01508</name>
</gene>
<feature type="domain" description="Ribosomal protein L9" evidence="9">
    <location>
        <begin position="13"/>
        <end position="40"/>
    </location>
</feature>
<dbReference type="InterPro" id="IPR020070">
    <property type="entry name" value="Ribosomal_bL9_N"/>
</dbReference>
<dbReference type="FunFam" id="3.40.5.10:FF:000002">
    <property type="entry name" value="50S ribosomal protein L9"/>
    <property type="match status" value="1"/>
</dbReference>
<dbReference type="AlphaFoldDB" id="A0A2N9KEU6"/>
<dbReference type="GO" id="GO:0019843">
    <property type="term" value="F:rRNA binding"/>
    <property type="evidence" value="ECO:0007669"/>
    <property type="project" value="UniProtKB-UniRule"/>
</dbReference>
<reference evidence="11 12" key="2">
    <citation type="submission" date="2018-02" db="EMBL/GenBank/DDBJ databases">
        <authorList>
            <person name="Cohen D.B."/>
            <person name="Kent A.D."/>
        </authorList>
    </citation>
    <scope>NUCLEOTIDE SEQUENCE [LARGE SCALE GENOMIC DNA]</scope>
    <source>
        <strain evidence="11 12">CECT 9216</strain>
    </source>
</reference>
<reference evidence="10 13" key="1">
    <citation type="submission" date="2018-02" db="EMBL/GenBank/DDBJ databases">
        <authorList>
            <person name="Rodrigo-Torres L."/>
            <person name="Arahal R. D."/>
            <person name="Lucena T."/>
        </authorList>
    </citation>
    <scope>NUCLEOTIDE SEQUENCE [LARGE SCALE GENOMIC DNA]</scope>
    <source>
        <strain evidence="10 13">CECT 8486</strain>
    </source>
</reference>
<evidence type="ECO:0000256" key="5">
    <source>
        <dbReference type="ARBA" id="ARBA00022980"/>
    </source>
</evidence>
<dbReference type="EMBL" id="OKQU01000002">
    <property type="protein sequence ID" value="SPE09357.1"/>
    <property type="molecule type" value="Genomic_DNA"/>
</dbReference>
<keyword evidence="13" id="KW-1185">Reference proteome</keyword>
<evidence type="ECO:0000256" key="2">
    <source>
        <dbReference type="ARBA" id="ARBA00010605"/>
    </source>
</evidence>
<dbReference type="Gene3D" id="3.10.430.100">
    <property type="entry name" value="Ribosomal protein L9, C-terminal domain"/>
    <property type="match status" value="1"/>
</dbReference>